<dbReference type="AlphaFoldDB" id="A0A101DBX9"/>
<dbReference type="PANTHER" id="PTHR43335:SF4">
    <property type="entry name" value="ABC TRANSPORTER, ATP-BINDING PROTEIN"/>
    <property type="match status" value="1"/>
</dbReference>
<comment type="similarity">
    <text evidence="1">Belongs to the ABC transporter superfamily.</text>
</comment>
<dbReference type="InterPro" id="IPR003439">
    <property type="entry name" value="ABC_transporter-like_ATP-bd"/>
</dbReference>
<dbReference type="EMBL" id="LGEX01000075">
    <property type="protein sequence ID" value="KUK05814.1"/>
    <property type="molecule type" value="Genomic_DNA"/>
</dbReference>
<dbReference type="GO" id="GO:0016887">
    <property type="term" value="F:ATP hydrolysis activity"/>
    <property type="evidence" value="ECO:0007669"/>
    <property type="project" value="InterPro"/>
</dbReference>
<evidence type="ECO:0000259" key="5">
    <source>
        <dbReference type="PROSITE" id="PS50893"/>
    </source>
</evidence>
<keyword evidence="2" id="KW-0813">Transport</keyword>
<keyword evidence="4 6" id="KW-0067">ATP-binding</keyword>
<evidence type="ECO:0000313" key="9">
    <source>
        <dbReference type="Proteomes" id="UP000054307"/>
    </source>
</evidence>
<keyword evidence="3" id="KW-0547">Nucleotide-binding</keyword>
<dbReference type="SUPFAM" id="SSF52540">
    <property type="entry name" value="P-loop containing nucleoside triphosphate hydrolases"/>
    <property type="match status" value="1"/>
</dbReference>
<dbReference type="Pfam" id="PF00005">
    <property type="entry name" value="ABC_tran"/>
    <property type="match status" value="1"/>
</dbReference>
<dbReference type="Proteomes" id="UP000054015">
    <property type="component" value="Unassembled WGS sequence"/>
</dbReference>
<dbReference type="GO" id="GO:0005524">
    <property type="term" value="F:ATP binding"/>
    <property type="evidence" value="ECO:0007669"/>
    <property type="project" value="UniProtKB-KW"/>
</dbReference>
<dbReference type="EMBL" id="LGEQ01000053">
    <property type="protein sequence ID" value="KUJ92732.1"/>
    <property type="molecule type" value="Genomic_DNA"/>
</dbReference>
<feature type="domain" description="ABC transporter" evidence="5">
    <location>
        <begin position="2"/>
        <end position="221"/>
    </location>
</feature>
<dbReference type="PATRIC" id="fig|2234.6.peg.851"/>
<gene>
    <name evidence="6" type="ORF">XD40_2076</name>
    <name evidence="7" type="ORF">XD48_1953</name>
</gene>
<dbReference type="CDD" id="cd03230">
    <property type="entry name" value="ABC_DR_subfamily_A"/>
    <property type="match status" value="1"/>
</dbReference>
<evidence type="ECO:0000256" key="1">
    <source>
        <dbReference type="ARBA" id="ARBA00005417"/>
    </source>
</evidence>
<dbReference type="InterPro" id="IPR017871">
    <property type="entry name" value="ABC_transporter-like_CS"/>
</dbReference>
<evidence type="ECO:0000313" key="8">
    <source>
        <dbReference type="Proteomes" id="UP000054015"/>
    </source>
</evidence>
<dbReference type="Proteomes" id="UP000054307">
    <property type="component" value="Unassembled WGS sequence"/>
</dbReference>
<evidence type="ECO:0000256" key="4">
    <source>
        <dbReference type="ARBA" id="ARBA00022840"/>
    </source>
</evidence>
<accession>A0A101DBX9</accession>
<organism evidence="6 9">
    <name type="scientific">Archaeoglobus fulgidus</name>
    <dbReference type="NCBI Taxonomy" id="2234"/>
    <lineage>
        <taxon>Archaea</taxon>
        <taxon>Methanobacteriati</taxon>
        <taxon>Methanobacteriota</taxon>
        <taxon>Archaeoglobi</taxon>
        <taxon>Archaeoglobales</taxon>
        <taxon>Archaeoglobaceae</taxon>
        <taxon>Archaeoglobus</taxon>
    </lineage>
</organism>
<name>A0A101DBX9_ARCFL</name>
<sequence length="275" mass="31162">MLEVRNLFKRYGSFEAVKGISFSVRRGEVLGLIGENGAGKSTTLKILAGLIKPDGGEVRYFGKDFDEEMKRIIGYLPEIDALYDNMTVSEYLNLFADIYDVRADIDGLLERLNLPDKYISDLSKGMRRKVSIARTLLHDPDVLVYDEPTGGLDPTTSLSIAELLRELAERGKIIVFSAHNMYYVERIADKVVVMKGGKALYFGSLEELIGQNTIYKVEYTIDGRKESVKLFEVEELLDFAEKVRKQGGKIIEIEREVPRLENVYFSLIGRKEIKA</sequence>
<dbReference type="Gene3D" id="3.40.50.300">
    <property type="entry name" value="P-loop containing nucleotide triphosphate hydrolases"/>
    <property type="match status" value="1"/>
</dbReference>
<reference evidence="8 9" key="2">
    <citation type="journal article" date="2015" name="MBio">
        <title>Genome-Resolved Metagenomic Analysis Reveals Roles for Candidate Phyla and Other Microbial Community Members in Biogeochemical Transformations in Oil Reservoirs.</title>
        <authorList>
            <person name="Hu P."/>
            <person name="Tom L."/>
            <person name="Singh A."/>
            <person name="Thomas B.C."/>
            <person name="Baker B.J."/>
            <person name="Piceno Y.M."/>
            <person name="Andersen G.L."/>
            <person name="Banfield J.F."/>
        </authorList>
    </citation>
    <scope>NUCLEOTIDE SEQUENCE [LARGE SCALE GENOMIC DNA]</scope>
</reference>
<protein>
    <submittedName>
        <fullName evidence="6">ABC transporter, ATP-binding protein</fullName>
    </submittedName>
</protein>
<comment type="caution">
    <text evidence="6">The sequence shown here is derived from an EMBL/GenBank/DDBJ whole genome shotgun (WGS) entry which is preliminary data.</text>
</comment>
<dbReference type="PANTHER" id="PTHR43335">
    <property type="entry name" value="ABC TRANSPORTER, ATP-BINDING PROTEIN"/>
    <property type="match status" value="1"/>
</dbReference>
<evidence type="ECO:0000313" key="6">
    <source>
        <dbReference type="EMBL" id="KUJ92732.1"/>
    </source>
</evidence>
<evidence type="ECO:0000313" key="7">
    <source>
        <dbReference type="EMBL" id="KUK05814.1"/>
    </source>
</evidence>
<dbReference type="InterPro" id="IPR027417">
    <property type="entry name" value="P-loop_NTPase"/>
</dbReference>
<dbReference type="PROSITE" id="PS50893">
    <property type="entry name" value="ABC_TRANSPORTER_2"/>
    <property type="match status" value="1"/>
</dbReference>
<dbReference type="SMART" id="SM00382">
    <property type="entry name" value="AAA"/>
    <property type="match status" value="1"/>
</dbReference>
<reference evidence="6" key="1">
    <citation type="journal article" date="2015" name="MBio">
        <title>Genome-resolved metagenomic analysis reveals roles for candidate phyla and other microbial community members in biogeochemical transformations in oil reservoirs.</title>
        <authorList>
            <person name="Hu P."/>
            <person name="Tom L."/>
            <person name="Singh A."/>
            <person name="Thomas B.C."/>
            <person name="Baker B.J."/>
            <person name="Piceno Y.M."/>
            <person name="Andersen G.L."/>
            <person name="Banfield J.F."/>
        </authorList>
    </citation>
    <scope>NUCLEOTIDE SEQUENCE [LARGE SCALE GENOMIC DNA]</scope>
    <source>
        <strain evidence="7">49_2300</strain>
        <strain evidence="6">49_95</strain>
    </source>
</reference>
<dbReference type="InterPro" id="IPR003593">
    <property type="entry name" value="AAA+_ATPase"/>
</dbReference>
<proteinExistence type="inferred from homology"/>
<evidence type="ECO:0000256" key="3">
    <source>
        <dbReference type="ARBA" id="ARBA00022741"/>
    </source>
</evidence>
<dbReference type="PROSITE" id="PS00211">
    <property type="entry name" value="ABC_TRANSPORTER_1"/>
    <property type="match status" value="1"/>
</dbReference>
<evidence type="ECO:0000256" key="2">
    <source>
        <dbReference type="ARBA" id="ARBA00022448"/>
    </source>
</evidence>